<dbReference type="Proteomes" id="UP001066276">
    <property type="component" value="Chromosome 1_2"/>
</dbReference>
<feature type="region of interest" description="Disordered" evidence="1">
    <location>
        <begin position="1"/>
        <end position="24"/>
    </location>
</feature>
<keyword evidence="3" id="KW-1185">Reference proteome</keyword>
<reference evidence="2" key="1">
    <citation type="journal article" date="2022" name="bioRxiv">
        <title>Sequencing and chromosome-scale assembly of the giantPleurodeles waltlgenome.</title>
        <authorList>
            <person name="Brown T."/>
            <person name="Elewa A."/>
            <person name="Iarovenko S."/>
            <person name="Subramanian E."/>
            <person name="Araus A.J."/>
            <person name="Petzold A."/>
            <person name="Susuki M."/>
            <person name="Suzuki K.-i.T."/>
            <person name="Hayashi T."/>
            <person name="Toyoda A."/>
            <person name="Oliveira C."/>
            <person name="Osipova E."/>
            <person name="Leigh N.D."/>
            <person name="Simon A."/>
            <person name="Yun M.H."/>
        </authorList>
    </citation>
    <scope>NUCLEOTIDE SEQUENCE</scope>
    <source>
        <strain evidence="2">20211129_DDA</strain>
        <tissue evidence="2">Liver</tissue>
    </source>
</reference>
<accession>A0AAV7VYD2</accession>
<evidence type="ECO:0000313" key="3">
    <source>
        <dbReference type="Proteomes" id="UP001066276"/>
    </source>
</evidence>
<dbReference type="EMBL" id="JANPWB010000002">
    <property type="protein sequence ID" value="KAJ1205647.1"/>
    <property type="molecule type" value="Genomic_DNA"/>
</dbReference>
<feature type="region of interest" description="Disordered" evidence="1">
    <location>
        <begin position="227"/>
        <end position="258"/>
    </location>
</feature>
<comment type="caution">
    <text evidence="2">The sequence shown here is derived from an EMBL/GenBank/DDBJ whole genome shotgun (WGS) entry which is preliminary data.</text>
</comment>
<sequence>MGARPKGARAQLHTQARSPVERGEQVLTANEERPLAGASKMAAAMFLSQSMPASGKNRAGKQVMALAPGAQVSKEIVISDEEEEDVYEGTGSVADLESSGRWGVQGQRGSRFMQWIPRVVSPMLHRVQSWEVGNPAAVYLGEQIELVDDSGAVLKDTVCGEAGSSGALGRTYVSLDFWQPDSGGGTSGCDTSHVSGGRGVQAIYRRSGRMVGDQSLPVKVWAPSEHRHEGRVRSGAVHPTLRERDGPDEAQPSTSQGAGAGWAYLDEELLDYEEELEVPVTSKKRVVVAGEVPGVVQGGHVPAHCQEVSAGNLPRGEEGFVGSLRLHEGRDSFGDLSRAKVLKAMGGSREIRNTVDASIQLWEEGRAIQDA</sequence>
<name>A0AAV7VYD2_PLEWA</name>
<proteinExistence type="predicted"/>
<evidence type="ECO:0000256" key="1">
    <source>
        <dbReference type="SAM" id="MobiDB-lite"/>
    </source>
</evidence>
<evidence type="ECO:0000313" key="2">
    <source>
        <dbReference type="EMBL" id="KAJ1205647.1"/>
    </source>
</evidence>
<gene>
    <name evidence="2" type="ORF">NDU88_001075</name>
</gene>
<dbReference type="AlphaFoldDB" id="A0AAV7VYD2"/>
<organism evidence="2 3">
    <name type="scientific">Pleurodeles waltl</name>
    <name type="common">Iberian ribbed newt</name>
    <dbReference type="NCBI Taxonomy" id="8319"/>
    <lineage>
        <taxon>Eukaryota</taxon>
        <taxon>Metazoa</taxon>
        <taxon>Chordata</taxon>
        <taxon>Craniata</taxon>
        <taxon>Vertebrata</taxon>
        <taxon>Euteleostomi</taxon>
        <taxon>Amphibia</taxon>
        <taxon>Batrachia</taxon>
        <taxon>Caudata</taxon>
        <taxon>Salamandroidea</taxon>
        <taxon>Salamandridae</taxon>
        <taxon>Pleurodelinae</taxon>
        <taxon>Pleurodeles</taxon>
    </lineage>
</organism>
<protein>
    <submittedName>
        <fullName evidence="2">Uncharacterized protein</fullName>
    </submittedName>
</protein>